<gene>
    <name evidence="2" type="ORF">SAMN06272739_2489</name>
</gene>
<keyword evidence="3" id="KW-1185">Reference proteome</keyword>
<sequence length="49" mass="5104">MPRDSGTAVPDVAAGLARPERAEEHADHSEQVVKAAMTRPVPGAPTVAR</sequence>
<feature type="region of interest" description="Disordered" evidence="1">
    <location>
        <begin position="1"/>
        <end position="49"/>
    </location>
</feature>
<proteinExistence type="predicted"/>
<dbReference type="AlphaFoldDB" id="A0A286GYU5"/>
<organism evidence="2 3">
    <name type="scientific">Blastococcus haudaquaticus</name>
    <dbReference type="NCBI Taxonomy" id="1938745"/>
    <lineage>
        <taxon>Bacteria</taxon>
        <taxon>Bacillati</taxon>
        <taxon>Actinomycetota</taxon>
        <taxon>Actinomycetes</taxon>
        <taxon>Geodermatophilales</taxon>
        <taxon>Geodermatophilaceae</taxon>
        <taxon>Blastococcus</taxon>
    </lineage>
</organism>
<dbReference type="Proteomes" id="UP000219482">
    <property type="component" value="Unassembled WGS sequence"/>
</dbReference>
<dbReference type="EMBL" id="OCNK01000003">
    <property type="protein sequence ID" value="SOE00244.1"/>
    <property type="molecule type" value="Genomic_DNA"/>
</dbReference>
<protein>
    <submittedName>
        <fullName evidence="2">Uncharacterized protein</fullName>
    </submittedName>
</protein>
<evidence type="ECO:0000313" key="2">
    <source>
        <dbReference type="EMBL" id="SOE00244.1"/>
    </source>
</evidence>
<name>A0A286GYU5_9ACTN</name>
<evidence type="ECO:0000313" key="3">
    <source>
        <dbReference type="Proteomes" id="UP000219482"/>
    </source>
</evidence>
<reference evidence="3" key="1">
    <citation type="submission" date="2017-09" db="EMBL/GenBank/DDBJ databases">
        <authorList>
            <person name="Varghese N."/>
            <person name="Submissions S."/>
        </authorList>
    </citation>
    <scope>NUCLEOTIDE SEQUENCE [LARGE SCALE GENOMIC DNA]</scope>
    <source>
        <strain evidence="3">DSM 44270</strain>
    </source>
</reference>
<evidence type="ECO:0000256" key="1">
    <source>
        <dbReference type="SAM" id="MobiDB-lite"/>
    </source>
</evidence>
<feature type="compositionally biased region" description="Basic and acidic residues" evidence="1">
    <location>
        <begin position="18"/>
        <end position="31"/>
    </location>
</feature>
<accession>A0A286GYU5</accession>